<gene>
    <name evidence="3" type="ORF">GGI15_000519</name>
</gene>
<name>A0A9W8HLM3_9FUNG</name>
<protein>
    <recommendedName>
        <fullName evidence="2">Fungal lipase-type domain-containing protein</fullName>
    </recommendedName>
</protein>
<evidence type="ECO:0000313" key="4">
    <source>
        <dbReference type="Proteomes" id="UP001140172"/>
    </source>
</evidence>
<reference evidence="3" key="1">
    <citation type="submission" date="2022-07" db="EMBL/GenBank/DDBJ databases">
        <title>Phylogenomic reconstructions and comparative analyses of Kickxellomycotina fungi.</title>
        <authorList>
            <person name="Reynolds N.K."/>
            <person name="Stajich J.E."/>
            <person name="Barry K."/>
            <person name="Grigoriev I.V."/>
            <person name="Crous P."/>
            <person name="Smith M.E."/>
        </authorList>
    </citation>
    <scope>NUCLEOTIDE SEQUENCE</scope>
    <source>
        <strain evidence="3">BCRC 34489</strain>
    </source>
</reference>
<dbReference type="EMBL" id="JANBUM010000015">
    <property type="protein sequence ID" value="KAJ2787696.1"/>
    <property type="molecule type" value="Genomic_DNA"/>
</dbReference>
<dbReference type="InterPro" id="IPR029058">
    <property type="entry name" value="AB_hydrolase_fold"/>
</dbReference>
<dbReference type="Proteomes" id="UP001140172">
    <property type="component" value="Unassembled WGS sequence"/>
</dbReference>
<organism evidence="3 4">
    <name type="scientific">Coemansia interrupta</name>
    <dbReference type="NCBI Taxonomy" id="1126814"/>
    <lineage>
        <taxon>Eukaryota</taxon>
        <taxon>Fungi</taxon>
        <taxon>Fungi incertae sedis</taxon>
        <taxon>Zoopagomycota</taxon>
        <taxon>Kickxellomycotina</taxon>
        <taxon>Kickxellomycetes</taxon>
        <taxon>Kickxellales</taxon>
        <taxon>Kickxellaceae</taxon>
        <taxon>Coemansia</taxon>
    </lineage>
</organism>
<evidence type="ECO:0000256" key="1">
    <source>
        <dbReference type="SAM" id="MobiDB-lite"/>
    </source>
</evidence>
<dbReference type="OrthoDB" id="426718at2759"/>
<proteinExistence type="predicted"/>
<dbReference type="InterPro" id="IPR007757">
    <property type="entry name" value="MT-A70-like"/>
</dbReference>
<dbReference type="SUPFAM" id="SSF53474">
    <property type="entry name" value="alpha/beta-Hydrolases"/>
    <property type="match status" value="1"/>
</dbReference>
<dbReference type="Gene3D" id="3.40.50.1820">
    <property type="entry name" value="alpha/beta hydrolase"/>
    <property type="match status" value="1"/>
</dbReference>
<dbReference type="PANTHER" id="PTHR45856">
    <property type="entry name" value="ALPHA/BETA-HYDROLASES SUPERFAMILY PROTEIN"/>
    <property type="match status" value="1"/>
</dbReference>
<sequence>MVETRRRRKPKTNVSNQYYVGYVEDDESVDAIMKKFEELERIEKEFSEKKKSIAEPSGSSAPDTPGAAASSAMGGGEGTSVVGLEDTDESIAADGTTVDREGGSAILSADTIESSGMTMELLEEVFKRTSAFTVRGAMMDDFDLEVMDDIELWEAEAGDAIPAEWEEEEDYVTLHLDDDALDDEFGVLVSKRRYPKREPTKRTGTKLSSRDQIIQRYKYMQVRIQDRHGHTFFVSRKVNAVDPSLPTYVRIPPAPIPRSWVKHIRPLSDSAESTPCSIISGILIPKSEPKWARRLETANTLDFDFSIFERTFQCVYMDPPLLLPNEQPKPDYFDIERLRAIPVGRLLVPGAFLFTWCEKELLPDMCEIAEGEWGLKYVENFCWVRHLTNNHIARLPSDYFCRSKVTLLIFRKAGDLEMRHQRSPDSVFDFVKPRMPGDLNDRKPEFAYTVIETLLPPDAIAALSDDLLSPQKQAAYSGAAYTVTDSWNCAYACQYPGTEGTVVEYSWNVGFPPSAGYIASNPNTRLLVVAFQGTDDIAQWEDNLDIEKVSWPEGMSGSQVHRGFLRGYLDAREQVLDNLKRLAAQYPDYSIALVGHSLGGARATLALADLSIEMPDLLPRLGLYTQGQPRVGNRDFANAVNAIKVPKSRQVYEYDIAPHVPFLALGYYHHLTELWIHNNKTTLCTNPTQDDGCSGEGDISHPLNIDDHFGYPGLRYS</sequence>
<dbReference type="CDD" id="cd00519">
    <property type="entry name" value="Lipase_3"/>
    <property type="match status" value="1"/>
</dbReference>
<feature type="region of interest" description="Disordered" evidence="1">
    <location>
        <begin position="46"/>
        <end position="82"/>
    </location>
</feature>
<dbReference type="SUPFAM" id="SSF53335">
    <property type="entry name" value="S-adenosyl-L-methionine-dependent methyltransferases"/>
    <property type="match status" value="1"/>
</dbReference>
<dbReference type="InterPro" id="IPR002921">
    <property type="entry name" value="Fungal_lipase-type"/>
</dbReference>
<dbReference type="GO" id="GO:0006629">
    <property type="term" value="P:lipid metabolic process"/>
    <property type="evidence" value="ECO:0007669"/>
    <property type="project" value="InterPro"/>
</dbReference>
<dbReference type="InterPro" id="IPR051218">
    <property type="entry name" value="Sec_MonoDiacylglyc_Lipase"/>
</dbReference>
<accession>A0A9W8HLM3</accession>
<evidence type="ECO:0000313" key="3">
    <source>
        <dbReference type="EMBL" id="KAJ2787696.1"/>
    </source>
</evidence>
<dbReference type="Pfam" id="PF01764">
    <property type="entry name" value="Lipase_3"/>
    <property type="match status" value="1"/>
</dbReference>
<evidence type="ECO:0000259" key="2">
    <source>
        <dbReference type="Pfam" id="PF01764"/>
    </source>
</evidence>
<dbReference type="Pfam" id="PF05063">
    <property type="entry name" value="MT-A70"/>
    <property type="match status" value="1"/>
</dbReference>
<dbReference type="InterPro" id="IPR029063">
    <property type="entry name" value="SAM-dependent_MTases_sf"/>
</dbReference>
<comment type="caution">
    <text evidence="3">The sequence shown here is derived from an EMBL/GenBank/DDBJ whole genome shotgun (WGS) entry which is preliminary data.</text>
</comment>
<keyword evidence="4" id="KW-1185">Reference proteome</keyword>
<dbReference type="PANTHER" id="PTHR45856:SF25">
    <property type="entry name" value="FUNGAL LIPASE-LIKE DOMAIN-CONTAINING PROTEIN"/>
    <property type="match status" value="1"/>
</dbReference>
<feature type="domain" description="Fungal lipase-type" evidence="2">
    <location>
        <begin position="528"/>
        <end position="663"/>
    </location>
</feature>
<dbReference type="AlphaFoldDB" id="A0A9W8HLM3"/>